<dbReference type="Proteomes" id="UP000233553">
    <property type="component" value="Unassembled WGS sequence"/>
</dbReference>
<proteinExistence type="predicted"/>
<dbReference type="EMBL" id="PISJ01000022">
    <property type="protein sequence ID" value="PKF31407.1"/>
    <property type="molecule type" value="Genomic_DNA"/>
</dbReference>
<evidence type="ECO:0000313" key="3">
    <source>
        <dbReference type="Proteomes" id="UP000233553"/>
    </source>
</evidence>
<name>A0A2N0WAF7_9GAMM</name>
<keyword evidence="1" id="KW-0812">Transmembrane</keyword>
<protein>
    <submittedName>
        <fullName evidence="2">Uncharacterized protein</fullName>
    </submittedName>
</protein>
<organism evidence="2 3">
    <name type="scientific">Acinetobacter proteolyticus</name>
    <dbReference type="NCBI Taxonomy" id="1776741"/>
    <lineage>
        <taxon>Bacteria</taxon>
        <taxon>Pseudomonadati</taxon>
        <taxon>Pseudomonadota</taxon>
        <taxon>Gammaproteobacteria</taxon>
        <taxon>Moraxellales</taxon>
        <taxon>Moraxellaceae</taxon>
        <taxon>Acinetobacter</taxon>
    </lineage>
</organism>
<keyword evidence="1" id="KW-1133">Transmembrane helix</keyword>
<accession>A0A2N0WAF7</accession>
<comment type="caution">
    <text evidence="2">The sequence shown here is derived from an EMBL/GenBank/DDBJ whole genome shotgun (WGS) entry which is preliminary data.</text>
</comment>
<evidence type="ECO:0000313" key="2">
    <source>
        <dbReference type="EMBL" id="PKF31407.1"/>
    </source>
</evidence>
<reference evidence="2 3" key="1">
    <citation type="submission" date="2017-12" db="EMBL/GenBank/DDBJ databases">
        <title>Draft Genome sequences of multiple microbial strains isolated from spacecraft associated surfaces.</title>
        <authorList>
            <person name="Seuylemezian A."/>
            <person name="Vaishampayan P."/>
            <person name="Venkateswaran K."/>
        </authorList>
    </citation>
    <scope>NUCLEOTIDE SEQUENCE [LARGE SCALE GENOMIC DNA]</scope>
    <source>
        <strain evidence="2 3">2P01AA</strain>
    </source>
</reference>
<dbReference type="AlphaFoldDB" id="A0A2N0WAF7"/>
<gene>
    <name evidence="2" type="ORF">CW311_19255</name>
</gene>
<keyword evidence="1" id="KW-0472">Membrane</keyword>
<feature type="transmembrane region" description="Helical" evidence="1">
    <location>
        <begin position="48"/>
        <end position="75"/>
    </location>
</feature>
<feature type="transmembrane region" description="Helical" evidence="1">
    <location>
        <begin position="15"/>
        <end position="36"/>
    </location>
</feature>
<sequence length="107" mass="12092">MEEQVGKKAIGKVPYIAFFVGMLIMSILLIYSYTTIYTGGWGDLSRNIMVGLSLLVFAVYCLFFFICSLYLWVIYHKQPNLDVSPTHWAMALHGLAVVLILLFFASS</sequence>
<feature type="transmembrane region" description="Helical" evidence="1">
    <location>
        <begin position="87"/>
        <end position="105"/>
    </location>
</feature>
<evidence type="ECO:0000256" key="1">
    <source>
        <dbReference type="SAM" id="Phobius"/>
    </source>
</evidence>